<dbReference type="EMBL" id="QJKB01000004">
    <property type="protein sequence ID" value="PXX43049.1"/>
    <property type="molecule type" value="Genomic_DNA"/>
</dbReference>
<name>A0A318J5C9_9BURK</name>
<keyword evidence="1" id="KW-1133">Transmembrane helix</keyword>
<dbReference type="Proteomes" id="UP000247792">
    <property type="component" value="Unassembled WGS sequence"/>
</dbReference>
<accession>A0A318J5C9</accession>
<protein>
    <submittedName>
        <fullName evidence="2">Uncharacterized protein</fullName>
    </submittedName>
</protein>
<evidence type="ECO:0000313" key="3">
    <source>
        <dbReference type="Proteomes" id="UP000247792"/>
    </source>
</evidence>
<comment type="caution">
    <text evidence="2">The sequence shown here is derived from an EMBL/GenBank/DDBJ whole genome shotgun (WGS) entry which is preliminary data.</text>
</comment>
<sequence>MNIITTIKKQVPILLSLLKEFWLPVTLTFLAWLYSSYQKNPKNTAEIIGIFSMCGFWVAQWNRISRQLKVDKNLNGIEAKAEKLLEKLDEKTLNLVNHITGGDGFCYATPVVLIGEAMTWTFTCVGGHPIHDVSVRLINVENLGGTSHDFHDIGTLFPEFGAVYAKTVGKWESSLPIGNFLVFFNARNGRWIQELKWIVEEGKVISASRIIRGTSDFAAQDPIYFEVDPEYPWEAKNREPWQTPSLAKPWKEPA</sequence>
<organism evidence="2 3">
    <name type="scientific">Undibacterium pigrum</name>
    <dbReference type="NCBI Taxonomy" id="401470"/>
    <lineage>
        <taxon>Bacteria</taxon>
        <taxon>Pseudomonadati</taxon>
        <taxon>Pseudomonadota</taxon>
        <taxon>Betaproteobacteria</taxon>
        <taxon>Burkholderiales</taxon>
        <taxon>Oxalobacteraceae</taxon>
        <taxon>Undibacterium</taxon>
    </lineage>
</organism>
<keyword evidence="1" id="KW-0472">Membrane</keyword>
<keyword evidence="1" id="KW-0812">Transmembrane</keyword>
<feature type="transmembrane region" description="Helical" evidence="1">
    <location>
        <begin position="47"/>
        <end position="64"/>
    </location>
</feature>
<dbReference type="RefSeq" id="WP_110255613.1">
    <property type="nucleotide sequence ID" value="NZ_QJKB01000004.1"/>
</dbReference>
<evidence type="ECO:0000256" key="1">
    <source>
        <dbReference type="SAM" id="Phobius"/>
    </source>
</evidence>
<gene>
    <name evidence="2" type="ORF">DFR42_10449</name>
</gene>
<evidence type="ECO:0000313" key="2">
    <source>
        <dbReference type="EMBL" id="PXX43049.1"/>
    </source>
</evidence>
<dbReference type="OrthoDB" id="6940358at2"/>
<proteinExistence type="predicted"/>
<keyword evidence="3" id="KW-1185">Reference proteome</keyword>
<feature type="transmembrane region" description="Helical" evidence="1">
    <location>
        <begin position="12"/>
        <end position="35"/>
    </location>
</feature>
<dbReference type="AlphaFoldDB" id="A0A318J5C9"/>
<reference evidence="2 3" key="1">
    <citation type="submission" date="2018-05" db="EMBL/GenBank/DDBJ databases">
        <title>Genomic Encyclopedia of Type Strains, Phase IV (KMG-IV): sequencing the most valuable type-strain genomes for metagenomic binning, comparative biology and taxonomic classification.</title>
        <authorList>
            <person name="Goeker M."/>
        </authorList>
    </citation>
    <scope>NUCLEOTIDE SEQUENCE [LARGE SCALE GENOMIC DNA]</scope>
    <source>
        <strain evidence="2 3">DSM 19792</strain>
    </source>
</reference>